<dbReference type="SUPFAM" id="SSF51445">
    <property type="entry name" value="(Trans)glycosidases"/>
    <property type="match status" value="1"/>
</dbReference>
<evidence type="ECO:0000313" key="2">
    <source>
        <dbReference type="Proteomes" id="UP001432322"/>
    </source>
</evidence>
<gene>
    <name evidence="1" type="ORF">PFISCL1PPCAC_25429</name>
</gene>
<dbReference type="EMBL" id="BTSY01000006">
    <property type="protein sequence ID" value="GMT34132.1"/>
    <property type="molecule type" value="Genomic_DNA"/>
</dbReference>
<feature type="non-terminal residue" evidence="1">
    <location>
        <position position="1"/>
    </location>
</feature>
<dbReference type="InterPro" id="IPR017853">
    <property type="entry name" value="GH"/>
</dbReference>
<accession>A0AAV5WQ51</accession>
<dbReference type="AlphaFoldDB" id="A0AAV5WQ51"/>
<organism evidence="1 2">
    <name type="scientific">Pristionchus fissidentatus</name>
    <dbReference type="NCBI Taxonomy" id="1538716"/>
    <lineage>
        <taxon>Eukaryota</taxon>
        <taxon>Metazoa</taxon>
        <taxon>Ecdysozoa</taxon>
        <taxon>Nematoda</taxon>
        <taxon>Chromadorea</taxon>
        <taxon>Rhabditida</taxon>
        <taxon>Rhabditina</taxon>
        <taxon>Diplogasteromorpha</taxon>
        <taxon>Diplogasteroidea</taxon>
        <taxon>Neodiplogasteridae</taxon>
        <taxon>Pristionchus</taxon>
    </lineage>
</organism>
<reference evidence="1" key="1">
    <citation type="submission" date="2023-10" db="EMBL/GenBank/DDBJ databases">
        <title>Genome assembly of Pristionchus species.</title>
        <authorList>
            <person name="Yoshida K."/>
            <person name="Sommer R.J."/>
        </authorList>
    </citation>
    <scope>NUCLEOTIDE SEQUENCE</scope>
    <source>
        <strain evidence="1">RS5133</strain>
    </source>
</reference>
<comment type="caution">
    <text evidence="1">The sequence shown here is derived from an EMBL/GenBank/DDBJ whole genome shotgun (WGS) entry which is preliminary data.</text>
</comment>
<dbReference type="GO" id="GO:0007165">
    <property type="term" value="P:signal transduction"/>
    <property type="evidence" value="ECO:0007669"/>
    <property type="project" value="TreeGrafter"/>
</dbReference>
<dbReference type="GO" id="GO:0045087">
    <property type="term" value="P:innate immune response"/>
    <property type="evidence" value="ECO:0007669"/>
    <property type="project" value="TreeGrafter"/>
</dbReference>
<dbReference type="InterPro" id="IPR051595">
    <property type="entry name" value="GH25_Enzymes"/>
</dbReference>
<protein>
    <submittedName>
        <fullName evidence="1">Uncharacterized protein</fullName>
    </submittedName>
</protein>
<dbReference type="Proteomes" id="UP001432322">
    <property type="component" value="Unassembled WGS sequence"/>
</dbReference>
<dbReference type="PANTHER" id="PTHR23208:SF36">
    <property type="entry name" value="LYSOZYME-RELATED"/>
    <property type="match status" value="1"/>
</dbReference>
<keyword evidence="2" id="KW-1185">Reference proteome</keyword>
<feature type="non-terminal residue" evidence="1">
    <location>
        <position position="82"/>
    </location>
</feature>
<proteinExistence type="predicted"/>
<name>A0AAV5WQ51_9BILA</name>
<sequence length="82" mass="9075">LLASFVSAELVIDTSKNVIPVNTFKCLFNSGYRYFIPRIGQSTGVIDQKGIESLKNAITAQDELNMGDIATLQVYIFPCFKP</sequence>
<evidence type="ECO:0000313" key="1">
    <source>
        <dbReference type="EMBL" id="GMT34132.1"/>
    </source>
</evidence>
<dbReference type="PANTHER" id="PTHR23208">
    <property type="entry name" value="LYSOZYME PROTEIN"/>
    <property type="match status" value="1"/>
</dbReference>